<feature type="domain" description="Glycine zipper 2TM" evidence="7">
    <location>
        <begin position="61"/>
        <end position="100"/>
    </location>
</feature>
<protein>
    <submittedName>
        <fullName evidence="8">Membrane protein</fullName>
    </submittedName>
</protein>
<dbReference type="Proteomes" id="UP001143328">
    <property type="component" value="Unassembled WGS sequence"/>
</dbReference>
<evidence type="ECO:0000313" key="8">
    <source>
        <dbReference type="EMBL" id="GLK89581.1"/>
    </source>
</evidence>
<dbReference type="Pfam" id="PF05433">
    <property type="entry name" value="Rick_17kDa_Anti"/>
    <property type="match status" value="1"/>
</dbReference>
<reference evidence="8" key="2">
    <citation type="submission" date="2023-01" db="EMBL/GenBank/DDBJ databases">
        <authorList>
            <person name="Sun Q."/>
            <person name="Evtushenko L."/>
        </authorList>
    </citation>
    <scope>NUCLEOTIDE SEQUENCE</scope>
    <source>
        <strain evidence="8">VKM B-2935</strain>
    </source>
</reference>
<keyword evidence="3" id="KW-0472">Membrane</keyword>
<dbReference type="InterPro" id="IPR008816">
    <property type="entry name" value="Gly_zipper_2TM_dom"/>
</dbReference>
<evidence type="ECO:0000259" key="7">
    <source>
        <dbReference type="Pfam" id="PF05433"/>
    </source>
</evidence>
<evidence type="ECO:0000256" key="1">
    <source>
        <dbReference type="ARBA" id="ARBA00004459"/>
    </source>
</evidence>
<keyword evidence="9" id="KW-1185">Reference proteome</keyword>
<comment type="caution">
    <text evidence="8">The sequence shown here is derived from an EMBL/GenBank/DDBJ whole genome shotgun (WGS) entry which is preliminary data.</text>
</comment>
<gene>
    <name evidence="8" type="ORF">GCM10017655_26430</name>
</gene>
<evidence type="ECO:0000256" key="6">
    <source>
        <dbReference type="SAM" id="SignalP"/>
    </source>
</evidence>
<dbReference type="InterPro" id="IPR051407">
    <property type="entry name" value="Bact_OM_lipoprot/Surf_antigen"/>
</dbReference>
<evidence type="ECO:0000256" key="2">
    <source>
        <dbReference type="ARBA" id="ARBA00022729"/>
    </source>
</evidence>
<dbReference type="GO" id="GO:0009279">
    <property type="term" value="C:cell outer membrane"/>
    <property type="evidence" value="ECO:0007669"/>
    <property type="project" value="UniProtKB-SubCell"/>
</dbReference>
<evidence type="ECO:0000256" key="4">
    <source>
        <dbReference type="ARBA" id="ARBA00023139"/>
    </source>
</evidence>
<feature type="signal peptide" evidence="6">
    <location>
        <begin position="1"/>
        <end position="17"/>
    </location>
</feature>
<sequence>MRKSVLLIASFTVAALALTGCQSSLTGDSYSRDEARTVQTVRMGTIESLRPVKIEGTKTPIGAGAGAVVGGVAGSTVGGGRGSIVAAVIGAVAGGLLGSLTEEGLTRAQGVEITVREDDGSMRAYVQEVQENEIFRVGERVRIMSVNGTSRVAH</sequence>
<reference evidence="8" key="1">
    <citation type="journal article" date="2014" name="Int. J. Syst. Evol. Microbiol.">
        <title>Complete genome sequence of Corynebacterium casei LMG S-19264T (=DSM 44701T), isolated from a smear-ripened cheese.</title>
        <authorList>
            <consortium name="US DOE Joint Genome Institute (JGI-PGF)"/>
            <person name="Walter F."/>
            <person name="Albersmeier A."/>
            <person name="Kalinowski J."/>
            <person name="Ruckert C."/>
        </authorList>
    </citation>
    <scope>NUCLEOTIDE SEQUENCE</scope>
    <source>
        <strain evidence="8">VKM B-2935</strain>
    </source>
</reference>
<keyword evidence="4" id="KW-0564">Palmitate</keyword>
<organism evidence="8 9">
    <name type="scientific">Pseudomonas turukhanskensis</name>
    <dbReference type="NCBI Taxonomy" id="1806536"/>
    <lineage>
        <taxon>Bacteria</taxon>
        <taxon>Pseudomonadati</taxon>
        <taxon>Pseudomonadota</taxon>
        <taxon>Gammaproteobacteria</taxon>
        <taxon>Pseudomonadales</taxon>
        <taxon>Pseudomonadaceae</taxon>
        <taxon>Pseudomonas</taxon>
    </lineage>
</organism>
<keyword evidence="5" id="KW-0449">Lipoprotein</keyword>
<keyword evidence="2 6" id="KW-0732">Signal</keyword>
<proteinExistence type="predicted"/>
<name>A0A9W6K501_9PSED</name>
<feature type="chain" id="PRO_5040807097" evidence="6">
    <location>
        <begin position="18"/>
        <end position="154"/>
    </location>
</feature>
<dbReference type="PROSITE" id="PS51257">
    <property type="entry name" value="PROKAR_LIPOPROTEIN"/>
    <property type="match status" value="1"/>
</dbReference>
<accession>A0A9W6K501</accession>
<dbReference type="EMBL" id="BSFN01000006">
    <property type="protein sequence ID" value="GLK89581.1"/>
    <property type="molecule type" value="Genomic_DNA"/>
</dbReference>
<dbReference type="AlphaFoldDB" id="A0A9W6K501"/>
<dbReference type="PANTHER" id="PTHR35603:SF1">
    <property type="entry name" value="OUTER MEMBRANE LIPOPROTEIN SLYB"/>
    <property type="match status" value="1"/>
</dbReference>
<dbReference type="RefSeq" id="WP_271195767.1">
    <property type="nucleotide sequence ID" value="NZ_BSFN01000006.1"/>
</dbReference>
<comment type="subcellular location">
    <subcellularLocation>
        <location evidence="1">Cell outer membrane</location>
        <topology evidence="1">Lipid-anchor</topology>
    </subcellularLocation>
</comment>
<evidence type="ECO:0000313" key="9">
    <source>
        <dbReference type="Proteomes" id="UP001143328"/>
    </source>
</evidence>
<evidence type="ECO:0000256" key="5">
    <source>
        <dbReference type="ARBA" id="ARBA00023288"/>
    </source>
</evidence>
<dbReference type="PANTHER" id="PTHR35603">
    <property type="match status" value="1"/>
</dbReference>
<evidence type="ECO:0000256" key="3">
    <source>
        <dbReference type="ARBA" id="ARBA00023136"/>
    </source>
</evidence>